<sequence length="60" mass="6614">MGNTHGLNSRTLTNRASYGNSTLGYPRDNLDLVDRLNFSSAVYRQLQGGLTGLDPTTYYS</sequence>
<feature type="compositionally biased region" description="Polar residues" evidence="1">
    <location>
        <begin position="1"/>
        <end position="23"/>
    </location>
</feature>
<evidence type="ECO:0000313" key="3">
    <source>
        <dbReference type="Proteomes" id="UP000241769"/>
    </source>
</evidence>
<dbReference type="Proteomes" id="UP000241769">
    <property type="component" value="Unassembled WGS sequence"/>
</dbReference>
<dbReference type="EMBL" id="MDYQ01000127">
    <property type="protein sequence ID" value="PRP81368.1"/>
    <property type="molecule type" value="Genomic_DNA"/>
</dbReference>
<dbReference type="InParanoid" id="A0A2P6NBQ4"/>
<dbReference type="AlphaFoldDB" id="A0A2P6NBQ4"/>
<accession>A0A2P6NBQ4</accession>
<name>A0A2P6NBQ4_9EUKA</name>
<reference evidence="2 3" key="1">
    <citation type="journal article" date="2018" name="Genome Biol. Evol.">
        <title>Multiple Roots of Fruiting Body Formation in Amoebozoa.</title>
        <authorList>
            <person name="Hillmann F."/>
            <person name="Forbes G."/>
            <person name="Novohradska S."/>
            <person name="Ferling I."/>
            <person name="Riege K."/>
            <person name="Groth M."/>
            <person name="Westermann M."/>
            <person name="Marz M."/>
            <person name="Spaller T."/>
            <person name="Winckler T."/>
            <person name="Schaap P."/>
            <person name="Glockner G."/>
        </authorList>
    </citation>
    <scope>NUCLEOTIDE SEQUENCE [LARGE SCALE GENOMIC DNA]</scope>
    <source>
        <strain evidence="2 3">Jena</strain>
    </source>
</reference>
<proteinExistence type="predicted"/>
<protein>
    <submittedName>
        <fullName evidence="2">Uncharacterized protein</fullName>
    </submittedName>
</protein>
<evidence type="ECO:0000313" key="2">
    <source>
        <dbReference type="EMBL" id="PRP81368.1"/>
    </source>
</evidence>
<comment type="caution">
    <text evidence="2">The sequence shown here is derived from an EMBL/GenBank/DDBJ whole genome shotgun (WGS) entry which is preliminary data.</text>
</comment>
<feature type="region of interest" description="Disordered" evidence="1">
    <location>
        <begin position="1"/>
        <end position="26"/>
    </location>
</feature>
<evidence type="ECO:0000256" key="1">
    <source>
        <dbReference type="SAM" id="MobiDB-lite"/>
    </source>
</evidence>
<organism evidence="2 3">
    <name type="scientific">Planoprotostelium fungivorum</name>
    <dbReference type="NCBI Taxonomy" id="1890364"/>
    <lineage>
        <taxon>Eukaryota</taxon>
        <taxon>Amoebozoa</taxon>
        <taxon>Evosea</taxon>
        <taxon>Variosea</taxon>
        <taxon>Cavosteliida</taxon>
        <taxon>Cavosteliaceae</taxon>
        <taxon>Planoprotostelium</taxon>
    </lineage>
</organism>
<keyword evidence="3" id="KW-1185">Reference proteome</keyword>
<gene>
    <name evidence="2" type="ORF">PROFUN_11055</name>
</gene>